<dbReference type="GO" id="GO:0005886">
    <property type="term" value="C:plasma membrane"/>
    <property type="evidence" value="ECO:0007669"/>
    <property type="project" value="UniProtKB-SubCell"/>
</dbReference>
<keyword evidence="3 7" id="KW-0812">Transmembrane</keyword>
<feature type="transmembrane region" description="Helical" evidence="7">
    <location>
        <begin position="265"/>
        <end position="293"/>
    </location>
</feature>
<dbReference type="EMBL" id="DVOT01000070">
    <property type="protein sequence ID" value="HIV27092.1"/>
    <property type="molecule type" value="Genomic_DNA"/>
</dbReference>
<proteinExistence type="inferred from homology"/>
<evidence type="ECO:0000256" key="4">
    <source>
        <dbReference type="ARBA" id="ARBA00022989"/>
    </source>
</evidence>
<feature type="transmembrane region" description="Helical" evidence="7">
    <location>
        <begin position="869"/>
        <end position="890"/>
    </location>
</feature>
<gene>
    <name evidence="9" type="ORF">IAA64_03915</name>
</gene>
<keyword evidence="5 7" id="KW-0472">Membrane</keyword>
<organism evidence="9 10">
    <name type="scientific">Candidatus Ornithocaccomicrobium faecavium</name>
    <dbReference type="NCBI Taxonomy" id="2840890"/>
    <lineage>
        <taxon>Bacteria</taxon>
        <taxon>Bacillati</taxon>
        <taxon>Bacillota</taxon>
        <taxon>Clostridia</taxon>
        <taxon>Candidatus Ornithocaccomicrobium</taxon>
    </lineage>
</organism>
<feature type="domain" description="ABC3 transporter permease C-terminal" evidence="8">
    <location>
        <begin position="781"/>
        <end position="889"/>
    </location>
</feature>
<comment type="caution">
    <text evidence="9">The sequence shown here is derived from an EMBL/GenBank/DDBJ whole genome shotgun (WGS) entry which is preliminary data.</text>
</comment>
<evidence type="ECO:0000259" key="8">
    <source>
        <dbReference type="Pfam" id="PF02687"/>
    </source>
</evidence>
<feature type="transmembrane region" description="Helical" evidence="7">
    <location>
        <begin position="355"/>
        <end position="377"/>
    </location>
</feature>
<dbReference type="PANTHER" id="PTHR30572:SF4">
    <property type="entry name" value="ABC TRANSPORTER PERMEASE YTRF"/>
    <property type="match status" value="1"/>
</dbReference>
<feature type="domain" description="ABC3 transporter permease C-terminal" evidence="8">
    <location>
        <begin position="271"/>
        <end position="385"/>
    </location>
</feature>
<dbReference type="GO" id="GO:0022857">
    <property type="term" value="F:transmembrane transporter activity"/>
    <property type="evidence" value="ECO:0007669"/>
    <property type="project" value="TreeGrafter"/>
</dbReference>
<reference evidence="9" key="2">
    <citation type="journal article" date="2021" name="PeerJ">
        <title>Extensive microbial diversity within the chicken gut microbiome revealed by metagenomics and culture.</title>
        <authorList>
            <person name="Gilroy R."/>
            <person name="Ravi A."/>
            <person name="Getino M."/>
            <person name="Pursley I."/>
            <person name="Horton D.L."/>
            <person name="Alikhan N.F."/>
            <person name="Baker D."/>
            <person name="Gharbi K."/>
            <person name="Hall N."/>
            <person name="Watson M."/>
            <person name="Adriaenssens E.M."/>
            <person name="Foster-Nyarko E."/>
            <person name="Jarju S."/>
            <person name="Secka A."/>
            <person name="Antonio M."/>
            <person name="Oren A."/>
            <person name="Chaudhuri R.R."/>
            <person name="La Ragione R."/>
            <person name="Hildebrand F."/>
            <person name="Pallen M.J."/>
        </authorList>
    </citation>
    <scope>NUCLEOTIDE SEQUENCE</scope>
    <source>
        <strain evidence="9">CHK183-6373</strain>
    </source>
</reference>
<dbReference type="Pfam" id="PF02687">
    <property type="entry name" value="FtsX"/>
    <property type="match status" value="2"/>
</dbReference>
<evidence type="ECO:0000313" key="9">
    <source>
        <dbReference type="EMBL" id="HIV27092.1"/>
    </source>
</evidence>
<accession>A0A9D1P6R9</accession>
<feature type="transmembrane region" description="Helical" evidence="7">
    <location>
        <begin position="320"/>
        <end position="343"/>
    </location>
</feature>
<name>A0A9D1P6R9_9FIRM</name>
<comment type="subcellular location">
    <subcellularLocation>
        <location evidence="1">Cell membrane</location>
        <topology evidence="1">Multi-pass membrane protein</topology>
    </subcellularLocation>
</comment>
<dbReference type="AlphaFoldDB" id="A0A9D1P6R9"/>
<reference evidence="9" key="1">
    <citation type="submission" date="2020-10" db="EMBL/GenBank/DDBJ databases">
        <authorList>
            <person name="Gilroy R."/>
        </authorList>
    </citation>
    <scope>NUCLEOTIDE SEQUENCE</scope>
    <source>
        <strain evidence="9">CHK183-6373</strain>
    </source>
</reference>
<dbReference type="InterPro" id="IPR050250">
    <property type="entry name" value="Macrolide_Exporter_MacB"/>
</dbReference>
<keyword evidence="2" id="KW-1003">Cell membrane</keyword>
<evidence type="ECO:0000256" key="1">
    <source>
        <dbReference type="ARBA" id="ARBA00004651"/>
    </source>
</evidence>
<evidence type="ECO:0000256" key="6">
    <source>
        <dbReference type="ARBA" id="ARBA00038076"/>
    </source>
</evidence>
<keyword evidence="4 7" id="KW-1133">Transmembrane helix</keyword>
<dbReference type="PANTHER" id="PTHR30572">
    <property type="entry name" value="MEMBRANE COMPONENT OF TRANSPORTER-RELATED"/>
    <property type="match status" value="1"/>
</dbReference>
<feature type="transmembrane region" description="Helical" evidence="7">
    <location>
        <begin position="775"/>
        <end position="798"/>
    </location>
</feature>
<protein>
    <submittedName>
        <fullName evidence="9">ABC transporter permease</fullName>
    </submittedName>
</protein>
<dbReference type="Proteomes" id="UP000886884">
    <property type="component" value="Unassembled WGS sequence"/>
</dbReference>
<sequence length="909" mass="98174">MKRNRLTMTRMALGSLRGQKKRYFALASGIFLAVFFATALVLASASLGKTALDDYHARMGEQDIALLDAEATEEEILQTGIAQRVGTVEVFGEIAASPEADAARVTFGRYDETAAALAHPACLEGRMPQQAGEIALEASALSRLRLAAQVGDAVTLYFYPLMGRNQLASEPVTRTFTLTGILAEKASHLEISRVTSEMHYTRFPAALASGAEEIEPGSLPARHLLLELAQPLTEAQIGQAVPGLYCLYDYQISLDPALFDEVLPVLLAIGVVALSLLFASGMGIVNAFAANLAERSVQIGMMRAVGSTRRQIRRIFGREALLLALLCAPAAIALSCLAVALLLRLLDRGALYAPPALLFAALAFSVLCVMLAAAIPLRRAGRVSPMQAIRDTQFLRAAHRARVKSQKRFRVESLAARRALVLHRGQSAGVPILLALCLLVLCGAYLVMDDAITSLGNEWEYDYELQVYSSGHEEYYDEAALQPRFTESDRADILSLPYVARVDCAQRAACNLVLDEVTGYLRPTPHRNAYLDAPSPTSDGWEIEEREAYLALKNELGIEGDLFGVEVIALPEERILACAGEALHGEIDIEALNAGREVIVVAPDILYQQSQELPEGGVMYTYFEQPFAELEPGAQYREFVNDTFQVGQKLPLCQLFAREYQPNRADPSVTAADLERRDASPTIGATVDWATASNMGLLSGCGDGDVITTHAGLQALGLFANGYCEFGVALAQTPPAEAEAQIDEALREIASRVEGARYDSQFAFLREQRDTTRNLLLAAGTVLLLFTAIALSMMDNALSGRIRADRRTIGTLRAVGAPLSAILGLYRRQAGILLAAGALAGAALSTALLLGLCQFEYFRSTVFASLPAWGLPALLAAYVAAVLLACHLGLRARLRGLPRASIVESIREL</sequence>
<feature type="transmembrane region" description="Helical" evidence="7">
    <location>
        <begin position="832"/>
        <end position="857"/>
    </location>
</feature>
<evidence type="ECO:0000256" key="7">
    <source>
        <dbReference type="SAM" id="Phobius"/>
    </source>
</evidence>
<comment type="similarity">
    <text evidence="6">Belongs to the ABC-4 integral membrane protein family.</text>
</comment>
<evidence type="ECO:0000256" key="5">
    <source>
        <dbReference type="ARBA" id="ARBA00023136"/>
    </source>
</evidence>
<dbReference type="InterPro" id="IPR003838">
    <property type="entry name" value="ABC3_permease_C"/>
</dbReference>
<evidence type="ECO:0000313" key="10">
    <source>
        <dbReference type="Proteomes" id="UP000886884"/>
    </source>
</evidence>
<evidence type="ECO:0000256" key="3">
    <source>
        <dbReference type="ARBA" id="ARBA00022692"/>
    </source>
</evidence>
<evidence type="ECO:0000256" key="2">
    <source>
        <dbReference type="ARBA" id="ARBA00022475"/>
    </source>
</evidence>